<keyword evidence="1" id="KW-0812">Transmembrane</keyword>
<proteinExistence type="predicted"/>
<dbReference type="PIRSF" id="PIRSF015000">
    <property type="entry name" value="UCP01500"/>
    <property type="match status" value="1"/>
</dbReference>
<organism evidence="2 3">
    <name type="scientific">Salinigranum rubrum</name>
    <dbReference type="NCBI Taxonomy" id="755307"/>
    <lineage>
        <taxon>Archaea</taxon>
        <taxon>Methanobacteriati</taxon>
        <taxon>Methanobacteriota</taxon>
        <taxon>Stenosarchaea group</taxon>
        <taxon>Halobacteria</taxon>
        <taxon>Halobacteriales</taxon>
        <taxon>Haloferacaceae</taxon>
        <taxon>Salinigranum</taxon>
    </lineage>
</organism>
<keyword evidence="3" id="KW-1185">Reference proteome</keyword>
<feature type="transmembrane region" description="Helical" evidence="1">
    <location>
        <begin position="51"/>
        <end position="69"/>
    </location>
</feature>
<keyword evidence="1" id="KW-1133">Transmembrane helix</keyword>
<protein>
    <recommendedName>
        <fullName evidence="4">DUF2270 domain-containing protein</fullName>
    </recommendedName>
</protein>
<keyword evidence="1" id="KW-0472">Membrane</keyword>
<dbReference type="EMBL" id="CP026309">
    <property type="protein sequence ID" value="AUV84059.1"/>
    <property type="molecule type" value="Genomic_DNA"/>
</dbReference>
<evidence type="ECO:0000313" key="2">
    <source>
        <dbReference type="EMBL" id="AUV84059.1"/>
    </source>
</evidence>
<accession>A0A2I8VS69</accession>
<evidence type="ECO:0008006" key="4">
    <source>
        <dbReference type="Google" id="ProtNLM"/>
    </source>
</evidence>
<sequence>MGPSSALAHLYRGELHRTKLWRERLDRTTNWAVLVLAGLLTWAFSNEANPHYVLLVGNLAVGLFLRIEARRYRAYDSWRSRVRSLQRNVWAPGLDPTRDLANERWREALAEDYARPTLKITTEEAVAHRLRRVYLPLFALLNGAWVLRITAFTGVAWPASASIGGIPGVVVTVVVALLMLGAVVVSVRPRTWHASDELREENLRRDRETEWP</sequence>
<evidence type="ECO:0000313" key="3">
    <source>
        <dbReference type="Proteomes" id="UP000236584"/>
    </source>
</evidence>
<dbReference type="Proteomes" id="UP000236584">
    <property type="component" value="Chromosome"/>
</dbReference>
<dbReference type="Pfam" id="PF10028">
    <property type="entry name" value="DUF2270"/>
    <property type="match status" value="1"/>
</dbReference>
<feature type="transmembrane region" description="Helical" evidence="1">
    <location>
        <begin position="133"/>
        <end position="157"/>
    </location>
</feature>
<reference evidence="2 3" key="1">
    <citation type="submission" date="2018-01" db="EMBL/GenBank/DDBJ databases">
        <title>Complete genome sequence of Salinigranum rubrum GX10T, an extremely halophilic archaeon isolated from a marine solar saltern.</title>
        <authorList>
            <person name="Han S."/>
        </authorList>
    </citation>
    <scope>NUCLEOTIDE SEQUENCE [LARGE SCALE GENOMIC DNA]</scope>
    <source>
        <strain evidence="2 3">GX10</strain>
    </source>
</reference>
<name>A0A2I8VS69_9EURY</name>
<feature type="transmembrane region" description="Helical" evidence="1">
    <location>
        <begin position="163"/>
        <end position="185"/>
    </location>
</feature>
<dbReference type="KEGG" id="srub:C2R22_18495"/>
<gene>
    <name evidence="2" type="ORF">C2R22_18495</name>
</gene>
<dbReference type="OrthoDB" id="307287at2157"/>
<dbReference type="AlphaFoldDB" id="A0A2I8VS69"/>
<evidence type="ECO:0000256" key="1">
    <source>
        <dbReference type="SAM" id="Phobius"/>
    </source>
</evidence>
<dbReference type="InterPro" id="IPR014470">
    <property type="entry name" value="UCP01500"/>
</dbReference>